<evidence type="ECO:0000256" key="5">
    <source>
        <dbReference type="ARBA" id="ARBA00022475"/>
    </source>
</evidence>
<keyword evidence="4" id="KW-0813">Transport</keyword>
<evidence type="ECO:0000313" key="12">
    <source>
        <dbReference type="EMBL" id="RDI46911.1"/>
    </source>
</evidence>
<evidence type="ECO:0000256" key="1">
    <source>
        <dbReference type="ARBA" id="ARBA00004162"/>
    </source>
</evidence>
<dbReference type="EMBL" id="QQAX01000004">
    <property type="protein sequence ID" value="RDI46911.1"/>
    <property type="molecule type" value="Genomic_DNA"/>
</dbReference>
<evidence type="ECO:0000256" key="6">
    <source>
        <dbReference type="ARBA" id="ARBA00022692"/>
    </source>
</evidence>
<dbReference type="GO" id="GO:0015031">
    <property type="term" value="P:protein transport"/>
    <property type="evidence" value="ECO:0007669"/>
    <property type="project" value="UniProtKB-KW"/>
</dbReference>
<dbReference type="Pfam" id="PF02699">
    <property type="entry name" value="YajC"/>
    <property type="match status" value="1"/>
</dbReference>
<evidence type="ECO:0000256" key="11">
    <source>
        <dbReference type="SAM" id="Phobius"/>
    </source>
</evidence>
<evidence type="ECO:0000256" key="2">
    <source>
        <dbReference type="ARBA" id="ARBA00006742"/>
    </source>
</evidence>
<dbReference type="PRINTS" id="PR01853">
    <property type="entry name" value="YAJCTRNLCASE"/>
</dbReference>
<evidence type="ECO:0000256" key="7">
    <source>
        <dbReference type="ARBA" id="ARBA00022927"/>
    </source>
</evidence>
<dbReference type="InterPro" id="IPR003849">
    <property type="entry name" value="Preprotein_translocase_YajC"/>
</dbReference>
<dbReference type="NCBIfam" id="TIGR00739">
    <property type="entry name" value="yajC"/>
    <property type="match status" value="1"/>
</dbReference>
<dbReference type="PANTHER" id="PTHR33909">
    <property type="entry name" value="SEC TRANSLOCON ACCESSORY COMPLEX SUBUNIT YAJC"/>
    <property type="match status" value="1"/>
</dbReference>
<evidence type="ECO:0000256" key="4">
    <source>
        <dbReference type="ARBA" id="ARBA00022448"/>
    </source>
</evidence>
<keyword evidence="9" id="KW-0811">Translocation</keyword>
<sequence>MMEQIMNFFIPLAKAQSQGSMPPPGPQGGGMSLMVMFVIFFLFIYFAIWRPQTKRAKEQQNLLNSLAKGDEVMTAGGILGRIIKLSDKYITLSVANNVEILMQKSAVVSVLPKGTLKSIE</sequence>
<keyword evidence="6 11" id="KW-0812">Transmembrane</keyword>
<keyword evidence="10 11" id="KW-0472">Membrane</keyword>
<evidence type="ECO:0000256" key="3">
    <source>
        <dbReference type="ARBA" id="ARBA00014962"/>
    </source>
</evidence>
<gene>
    <name evidence="12" type="ORF">C8D86_10433</name>
</gene>
<evidence type="ECO:0000256" key="10">
    <source>
        <dbReference type="ARBA" id="ARBA00023136"/>
    </source>
</evidence>
<accession>A0A370GTU8</accession>
<reference evidence="12 13" key="1">
    <citation type="submission" date="2018-07" db="EMBL/GenBank/DDBJ databases">
        <title>Genomic Encyclopedia of Type Strains, Phase IV (KMG-IV): sequencing the most valuable type-strain genomes for metagenomic binning, comparative biology and taxonomic classification.</title>
        <authorList>
            <person name="Goeker M."/>
        </authorList>
    </citation>
    <scope>NUCLEOTIDE SEQUENCE [LARGE SCALE GENOMIC DNA]</scope>
    <source>
        <strain evidence="12 13">DSM 16500</strain>
    </source>
</reference>
<comment type="similarity">
    <text evidence="2">Belongs to the YajC family.</text>
</comment>
<dbReference type="SMART" id="SM01323">
    <property type="entry name" value="YajC"/>
    <property type="match status" value="1"/>
</dbReference>
<comment type="caution">
    <text evidence="12">The sequence shown here is derived from an EMBL/GenBank/DDBJ whole genome shotgun (WGS) entry which is preliminary data.</text>
</comment>
<dbReference type="GO" id="GO:0005886">
    <property type="term" value="C:plasma membrane"/>
    <property type="evidence" value="ECO:0007669"/>
    <property type="project" value="UniProtKB-SubCell"/>
</dbReference>
<keyword evidence="8 11" id="KW-1133">Transmembrane helix</keyword>
<keyword evidence="5" id="KW-1003">Cell membrane</keyword>
<dbReference type="PANTHER" id="PTHR33909:SF1">
    <property type="entry name" value="SEC TRANSLOCON ACCESSORY COMPLEX SUBUNIT YAJC"/>
    <property type="match status" value="1"/>
</dbReference>
<evidence type="ECO:0000256" key="9">
    <source>
        <dbReference type="ARBA" id="ARBA00023010"/>
    </source>
</evidence>
<feature type="transmembrane region" description="Helical" evidence="11">
    <location>
        <begin position="30"/>
        <end position="49"/>
    </location>
</feature>
<keyword evidence="7" id="KW-0653">Protein transport</keyword>
<dbReference type="Proteomes" id="UP000254720">
    <property type="component" value="Unassembled WGS sequence"/>
</dbReference>
<keyword evidence="13" id="KW-1185">Reference proteome</keyword>
<evidence type="ECO:0000313" key="13">
    <source>
        <dbReference type="Proteomes" id="UP000254720"/>
    </source>
</evidence>
<name>A0A370GTU8_9COXI</name>
<evidence type="ECO:0000256" key="8">
    <source>
        <dbReference type="ARBA" id="ARBA00022989"/>
    </source>
</evidence>
<dbReference type="AlphaFoldDB" id="A0A370GTU8"/>
<comment type="subcellular location">
    <subcellularLocation>
        <location evidence="1">Cell membrane</location>
        <topology evidence="1">Single-pass membrane protein</topology>
    </subcellularLocation>
</comment>
<proteinExistence type="inferred from homology"/>
<protein>
    <recommendedName>
        <fullName evidence="3">Sec translocon accessory complex subunit YajC</fullName>
    </recommendedName>
</protein>
<organism evidence="12 13">
    <name type="scientific">Aquicella lusitana</name>
    <dbReference type="NCBI Taxonomy" id="254246"/>
    <lineage>
        <taxon>Bacteria</taxon>
        <taxon>Pseudomonadati</taxon>
        <taxon>Pseudomonadota</taxon>
        <taxon>Gammaproteobacteria</taxon>
        <taxon>Legionellales</taxon>
        <taxon>Coxiellaceae</taxon>
        <taxon>Aquicella</taxon>
    </lineage>
</organism>